<keyword evidence="5" id="KW-1185">Reference proteome</keyword>
<dbReference type="Proteomes" id="UP001163255">
    <property type="component" value="Chromosome"/>
</dbReference>
<dbReference type="InterPro" id="IPR046342">
    <property type="entry name" value="CBS_dom_sf"/>
</dbReference>
<evidence type="ECO:0000256" key="2">
    <source>
        <dbReference type="PROSITE-ProRule" id="PRU00703"/>
    </source>
</evidence>
<dbReference type="InterPro" id="IPR051462">
    <property type="entry name" value="CBS_domain-containing"/>
</dbReference>
<dbReference type="CDD" id="cd04629">
    <property type="entry name" value="CBS_pair_bac"/>
    <property type="match status" value="1"/>
</dbReference>
<dbReference type="InterPro" id="IPR044729">
    <property type="entry name" value="CBS_bac"/>
</dbReference>
<dbReference type="InterPro" id="IPR000644">
    <property type="entry name" value="CBS_dom"/>
</dbReference>
<dbReference type="Pfam" id="PF00571">
    <property type="entry name" value="CBS"/>
    <property type="match status" value="2"/>
</dbReference>
<evidence type="ECO:0000313" key="4">
    <source>
        <dbReference type="EMBL" id="UYM17400.1"/>
    </source>
</evidence>
<dbReference type="Gene3D" id="3.10.580.10">
    <property type="entry name" value="CBS-domain"/>
    <property type="match status" value="1"/>
</dbReference>
<proteinExistence type="predicted"/>
<reference evidence="4" key="1">
    <citation type="submission" date="2022-10" db="EMBL/GenBank/DDBJ databases">
        <title>Completed Genome Sequence of two octocoral isolated bacterium, Endozoicomonas euniceicola EF212T and Endozoicomonas gorgoniicola PS125T.</title>
        <authorList>
            <person name="Chiou Y.-J."/>
            <person name="Chen Y.-H."/>
        </authorList>
    </citation>
    <scope>NUCLEOTIDE SEQUENCE</scope>
    <source>
        <strain evidence="4">EF212</strain>
    </source>
</reference>
<protein>
    <submittedName>
        <fullName evidence="4">CBS domain-containing protein</fullName>
    </submittedName>
</protein>
<evidence type="ECO:0000259" key="3">
    <source>
        <dbReference type="PROSITE" id="PS51371"/>
    </source>
</evidence>
<feature type="domain" description="CBS" evidence="3">
    <location>
        <begin position="75"/>
        <end position="130"/>
    </location>
</feature>
<name>A0ABY6GXK6_9GAMM</name>
<dbReference type="PROSITE" id="PS51371">
    <property type="entry name" value="CBS"/>
    <property type="match status" value="2"/>
</dbReference>
<feature type="domain" description="CBS" evidence="3">
    <location>
        <begin position="8"/>
        <end position="67"/>
    </location>
</feature>
<accession>A0ABY6GXK6</accession>
<dbReference type="EMBL" id="CP103300">
    <property type="protein sequence ID" value="UYM17400.1"/>
    <property type="molecule type" value="Genomic_DNA"/>
</dbReference>
<dbReference type="SUPFAM" id="SSF54631">
    <property type="entry name" value="CBS-domain pair"/>
    <property type="match status" value="1"/>
</dbReference>
<dbReference type="PANTHER" id="PTHR48108">
    <property type="entry name" value="CBS DOMAIN-CONTAINING PROTEIN CBSX2, CHLOROPLASTIC"/>
    <property type="match status" value="1"/>
</dbReference>
<keyword evidence="1" id="KW-0677">Repeat</keyword>
<evidence type="ECO:0000313" key="5">
    <source>
        <dbReference type="Proteomes" id="UP001163255"/>
    </source>
</evidence>
<organism evidence="4 5">
    <name type="scientific">Endozoicomonas euniceicola</name>
    <dbReference type="NCBI Taxonomy" id="1234143"/>
    <lineage>
        <taxon>Bacteria</taxon>
        <taxon>Pseudomonadati</taxon>
        <taxon>Pseudomonadota</taxon>
        <taxon>Gammaproteobacteria</taxon>
        <taxon>Oceanospirillales</taxon>
        <taxon>Endozoicomonadaceae</taxon>
        <taxon>Endozoicomonas</taxon>
    </lineage>
</organism>
<dbReference type="PANTHER" id="PTHR48108:SF26">
    <property type="entry name" value="CBS DOMAIN-CONTAINING PROTEIN DDB_G0289609"/>
    <property type="match status" value="1"/>
</dbReference>
<dbReference type="RefSeq" id="WP_262599966.1">
    <property type="nucleotide sequence ID" value="NZ_CP103300.1"/>
</dbReference>
<dbReference type="SMART" id="SM00116">
    <property type="entry name" value="CBS"/>
    <property type="match status" value="2"/>
</dbReference>
<sequence length="134" mass="14836">MKVVKDIVRRNITPLPTELYLAEAVERILASGLTGLPVIDDDGKLVGFLSEQDCIAQMLSGTYHSDNRKVVADLMHGEPLFVTPEESVIDVAQRMQINKPKVYPVIQDDELLGVISRQDVLKALSEMIKSVSFA</sequence>
<evidence type="ECO:0000256" key="1">
    <source>
        <dbReference type="ARBA" id="ARBA00022737"/>
    </source>
</evidence>
<keyword evidence="2" id="KW-0129">CBS domain</keyword>
<gene>
    <name evidence="4" type="ORF">NX720_05630</name>
</gene>